<dbReference type="SUPFAM" id="SSF47240">
    <property type="entry name" value="Ferritin-like"/>
    <property type="match status" value="1"/>
</dbReference>
<dbReference type="Pfam" id="PF05974">
    <property type="entry name" value="DUF892"/>
    <property type="match status" value="1"/>
</dbReference>
<organism evidence="1 2">
    <name type="scientific">Luteibacter pinisoli</name>
    <dbReference type="NCBI Taxonomy" id="2589080"/>
    <lineage>
        <taxon>Bacteria</taxon>
        <taxon>Pseudomonadati</taxon>
        <taxon>Pseudomonadota</taxon>
        <taxon>Gammaproteobacteria</taxon>
        <taxon>Lysobacterales</taxon>
        <taxon>Rhodanobacteraceae</taxon>
        <taxon>Luteibacter</taxon>
    </lineage>
</organism>
<dbReference type="Gene3D" id="1.20.1260.10">
    <property type="match status" value="1"/>
</dbReference>
<name>A0A4Y5Z3E8_9GAMM</name>
<evidence type="ECO:0000313" key="1">
    <source>
        <dbReference type="EMBL" id="QDE39892.1"/>
    </source>
</evidence>
<dbReference type="OrthoDB" id="7273732at2"/>
<dbReference type="EMBL" id="CP041046">
    <property type="protein sequence ID" value="QDE39892.1"/>
    <property type="molecule type" value="Genomic_DNA"/>
</dbReference>
<sequence>MAEHRDNLIDWLRDAHAMEQQAEQMLKAQAGRIEHYPQLKARIEQHLDETLGQQKLIESCLARYDTKPSVTKDALGKVMAFGQALGGSVNSDEVIKGAIAGYVFENLEIATYTTLRAAALAEGDSETVRVVDEILPQERAMAEWLLHHLPDLTDDFLARDATPDVEAKR</sequence>
<dbReference type="KEGG" id="lpy:FIV34_12060"/>
<dbReference type="CDD" id="cd00657">
    <property type="entry name" value="Ferritin_like"/>
    <property type="match status" value="1"/>
</dbReference>
<dbReference type="AlphaFoldDB" id="A0A4Y5Z3E8"/>
<dbReference type="Proteomes" id="UP000316093">
    <property type="component" value="Chromosome"/>
</dbReference>
<evidence type="ECO:0000313" key="2">
    <source>
        <dbReference type="Proteomes" id="UP000316093"/>
    </source>
</evidence>
<reference evidence="1 2" key="1">
    <citation type="submission" date="2019-06" db="EMBL/GenBank/DDBJ databases">
        <title>A complete genome sequence for Luteibacter pinisoli MAH-14.</title>
        <authorList>
            <person name="Baltrus D.A."/>
        </authorList>
    </citation>
    <scope>NUCLEOTIDE SEQUENCE [LARGE SCALE GENOMIC DNA]</scope>
    <source>
        <strain evidence="1 2">MAH-14</strain>
    </source>
</reference>
<gene>
    <name evidence="1" type="ORF">FIV34_12060</name>
</gene>
<keyword evidence="2" id="KW-1185">Reference proteome</keyword>
<dbReference type="RefSeq" id="WP_139983068.1">
    <property type="nucleotide sequence ID" value="NZ_CP041046.1"/>
</dbReference>
<dbReference type="InterPro" id="IPR009078">
    <property type="entry name" value="Ferritin-like_SF"/>
</dbReference>
<protein>
    <submittedName>
        <fullName evidence="1">Ferritin-like domain-containing protein</fullName>
    </submittedName>
</protein>
<accession>A0A4Y5Z3E8</accession>
<dbReference type="InterPro" id="IPR010287">
    <property type="entry name" value="DUF892_YciF-like"/>
</dbReference>
<proteinExistence type="predicted"/>
<dbReference type="InterPro" id="IPR012347">
    <property type="entry name" value="Ferritin-like"/>
</dbReference>